<dbReference type="Gene3D" id="1.20.120.580">
    <property type="entry name" value="bsu32300-like"/>
    <property type="match status" value="1"/>
</dbReference>
<evidence type="ECO:0000256" key="4">
    <source>
        <dbReference type="ARBA" id="ARBA00022741"/>
    </source>
</evidence>
<reference evidence="7" key="1">
    <citation type="submission" date="2022-10" db="EMBL/GenBank/DDBJ databases">
        <title>Genome sequence of Actinomyces israelii ATCC 10048.</title>
        <authorList>
            <person name="Watt R.M."/>
            <person name="Tong W.M."/>
        </authorList>
    </citation>
    <scope>NUCLEOTIDE SEQUENCE</scope>
    <source>
        <strain evidence="7">ATCC 10048</strain>
    </source>
</reference>
<sequence>MSRAVPDRLRDILKAIDRCQAYRAPMTSADRSLSAMAEDAVLRNIGVIGEAVNHLPDDLARRHPEVDWAAIVGMRNVVVHEYFGVDIAMLLDVLDTDLPQLADVLSAELEGGSAG</sequence>
<accession>A0ABT4I597</accession>
<keyword evidence="3" id="KW-0540">Nuclease</keyword>
<dbReference type="RefSeq" id="WP_043562992.1">
    <property type="nucleotide sequence ID" value="NZ_CAJPNG010000011.1"/>
</dbReference>
<dbReference type="PANTHER" id="PTHR34139:SF1">
    <property type="entry name" value="RNASE MJ1380-RELATED"/>
    <property type="match status" value="1"/>
</dbReference>
<dbReference type="InterPro" id="IPR051813">
    <property type="entry name" value="HepT_RNase_toxin"/>
</dbReference>
<evidence type="ECO:0000313" key="8">
    <source>
        <dbReference type="Proteomes" id="UP001072034"/>
    </source>
</evidence>
<protein>
    <submittedName>
        <fullName evidence="7">DUF86 domain-containing protein</fullName>
    </submittedName>
</protein>
<comment type="similarity">
    <text evidence="6">Belongs to the HepT RNase toxin family.</text>
</comment>
<keyword evidence="8" id="KW-1185">Reference proteome</keyword>
<evidence type="ECO:0000256" key="6">
    <source>
        <dbReference type="ARBA" id="ARBA00024207"/>
    </source>
</evidence>
<dbReference type="InterPro" id="IPR008201">
    <property type="entry name" value="HepT-like"/>
</dbReference>
<gene>
    <name evidence="7" type="ORF">OHJ16_02410</name>
</gene>
<dbReference type="Proteomes" id="UP001072034">
    <property type="component" value="Unassembled WGS sequence"/>
</dbReference>
<proteinExistence type="inferred from homology"/>
<keyword evidence="1" id="KW-0597">Phosphoprotein</keyword>
<dbReference type="InterPro" id="IPR037038">
    <property type="entry name" value="HepT-like_sf"/>
</dbReference>
<keyword evidence="2" id="KW-1277">Toxin-antitoxin system</keyword>
<evidence type="ECO:0000256" key="1">
    <source>
        <dbReference type="ARBA" id="ARBA00022553"/>
    </source>
</evidence>
<dbReference type="PANTHER" id="PTHR34139">
    <property type="entry name" value="UPF0331 PROTEIN MJ0127"/>
    <property type="match status" value="1"/>
</dbReference>
<organism evidence="7 8">
    <name type="scientific">Actinomyces israelii</name>
    <dbReference type="NCBI Taxonomy" id="1659"/>
    <lineage>
        <taxon>Bacteria</taxon>
        <taxon>Bacillati</taxon>
        <taxon>Actinomycetota</taxon>
        <taxon>Actinomycetes</taxon>
        <taxon>Actinomycetales</taxon>
        <taxon>Actinomycetaceae</taxon>
        <taxon>Actinomyces</taxon>
    </lineage>
</organism>
<dbReference type="EMBL" id="JAPTMY010000003">
    <property type="protein sequence ID" value="MCZ0856907.1"/>
    <property type="molecule type" value="Genomic_DNA"/>
</dbReference>
<comment type="caution">
    <text evidence="7">The sequence shown here is derived from an EMBL/GenBank/DDBJ whole genome shotgun (WGS) entry which is preliminary data.</text>
</comment>
<evidence type="ECO:0000256" key="3">
    <source>
        <dbReference type="ARBA" id="ARBA00022722"/>
    </source>
</evidence>
<evidence type="ECO:0000256" key="5">
    <source>
        <dbReference type="ARBA" id="ARBA00022801"/>
    </source>
</evidence>
<keyword evidence="4" id="KW-0547">Nucleotide-binding</keyword>
<dbReference type="Pfam" id="PF01934">
    <property type="entry name" value="HepT-like"/>
    <property type="match status" value="1"/>
</dbReference>
<keyword evidence="5" id="KW-0378">Hydrolase</keyword>
<name>A0ABT4I597_9ACTO</name>
<evidence type="ECO:0000313" key="7">
    <source>
        <dbReference type="EMBL" id="MCZ0856907.1"/>
    </source>
</evidence>
<evidence type="ECO:0000256" key="2">
    <source>
        <dbReference type="ARBA" id="ARBA00022649"/>
    </source>
</evidence>